<sequence>MEVNKPEVHLLNVRTFFVLTKMLDDEPGQSSIDEGNHLVLVKCQFTDKGEDGEVPEHFVDPWQWNNLLRRFTRAPVPVGLENGKQQNQMLNGIRTAKQGRRYGVAGRKGQQFFVGHLQATDYSPPRPAKFRTSFGRARIGRNLEHWGD</sequence>
<dbReference type="RefSeq" id="XP_002797490.2">
    <property type="nucleotide sequence ID" value="XM_002797444.2"/>
</dbReference>
<organism evidence="1 2">
    <name type="scientific">Paracoccidioides lutzii (strain ATCC MYA-826 / Pb01)</name>
    <name type="common">Paracoccidioides brasiliensis</name>
    <dbReference type="NCBI Taxonomy" id="502779"/>
    <lineage>
        <taxon>Eukaryota</taxon>
        <taxon>Fungi</taxon>
        <taxon>Dikarya</taxon>
        <taxon>Ascomycota</taxon>
        <taxon>Pezizomycotina</taxon>
        <taxon>Eurotiomycetes</taxon>
        <taxon>Eurotiomycetidae</taxon>
        <taxon>Onygenales</taxon>
        <taxon>Ajellomycetaceae</taxon>
        <taxon>Paracoccidioides</taxon>
    </lineage>
</organism>
<dbReference type="GeneID" id="9100976"/>
<dbReference type="AlphaFoldDB" id="C1GND4"/>
<keyword evidence="2" id="KW-1185">Reference proteome</keyword>
<dbReference type="VEuPathDB" id="FungiDB:PAAG_00029"/>
<evidence type="ECO:0000313" key="2">
    <source>
        <dbReference type="Proteomes" id="UP000002059"/>
    </source>
</evidence>
<protein>
    <submittedName>
        <fullName evidence="1">Uncharacterized protein</fullName>
    </submittedName>
</protein>
<reference evidence="1 2" key="1">
    <citation type="journal article" date="2011" name="PLoS Genet.">
        <title>Comparative genomic analysis of human fungal pathogens causing paracoccidioidomycosis.</title>
        <authorList>
            <person name="Desjardins C.A."/>
            <person name="Champion M.D."/>
            <person name="Holder J.W."/>
            <person name="Muszewska A."/>
            <person name="Goldberg J."/>
            <person name="Bailao A.M."/>
            <person name="Brigido M.M."/>
            <person name="Ferreira M.E."/>
            <person name="Garcia A.M."/>
            <person name="Grynberg M."/>
            <person name="Gujja S."/>
            <person name="Heiman D.I."/>
            <person name="Henn M.R."/>
            <person name="Kodira C.D."/>
            <person name="Leon-Narvaez H."/>
            <person name="Longo L.V."/>
            <person name="Ma L.J."/>
            <person name="Malavazi I."/>
            <person name="Matsuo A.L."/>
            <person name="Morais F.V."/>
            <person name="Pereira M."/>
            <person name="Rodriguez-Brito S."/>
            <person name="Sakthikumar S."/>
            <person name="Salem-Izacc S.M."/>
            <person name="Sykes S.M."/>
            <person name="Teixeira M.M."/>
            <person name="Vallejo M.C."/>
            <person name="Walter M.E."/>
            <person name="Yandava C."/>
            <person name="Young S."/>
            <person name="Zeng Q."/>
            <person name="Zucker J."/>
            <person name="Felipe M.S."/>
            <person name="Goldman G.H."/>
            <person name="Haas B.J."/>
            <person name="McEwen J.G."/>
            <person name="Nino-Vega G."/>
            <person name="Puccia R."/>
            <person name="San-Blas G."/>
            <person name="Soares C.M."/>
            <person name="Birren B.W."/>
            <person name="Cuomo C.A."/>
        </authorList>
    </citation>
    <scope>NUCLEOTIDE SEQUENCE [LARGE SCALE GENOMIC DNA]</scope>
    <source>
        <strain evidence="2">ATCC MYA-826 / Pb01</strain>
    </source>
</reference>
<dbReference type="HOGENOM" id="CLU_1759358_0_0_1"/>
<name>C1GND4_PARBA</name>
<evidence type="ECO:0000313" key="1">
    <source>
        <dbReference type="EMBL" id="EEH35706.2"/>
    </source>
</evidence>
<dbReference type="KEGG" id="pbl:PAAG_00029"/>
<gene>
    <name evidence="1" type="ORF">PAAG_00029</name>
</gene>
<accession>C1GND4</accession>
<dbReference type="Proteomes" id="UP000002059">
    <property type="component" value="Partially assembled WGS sequence"/>
</dbReference>
<dbReference type="EMBL" id="KN293992">
    <property type="protein sequence ID" value="EEH35706.2"/>
    <property type="molecule type" value="Genomic_DNA"/>
</dbReference>
<proteinExistence type="predicted"/>